<organism evidence="2 3">
    <name type="scientific">Paenibacillus macerans</name>
    <name type="common">Bacillus macerans</name>
    <dbReference type="NCBI Taxonomy" id="44252"/>
    <lineage>
        <taxon>Bacteria</taxon>
        <taxon>Bacillati</taxon>
        <taxon>Bacillota</taxon>
        <taxon>Bacilli</taxon>
        <taxon>Bacillales</taxon>
        <taxon>Paenibacillaceae</taxon>
        <taxon>Paenibacillus</taxon>
    </lineage>
</organism>
<keyword evidence="1" id="KW-0175">Coiled coil</keyword>
<evidence type="ECO:0000313" key="3">
    <source>
        <dbReference type="Proteomes" id="UP000442469"/>
    </source>
</evidence>
<protein>
    <submittedName>
        <fullName evidence="2">Uncharacterized protein</fullName>
    </submittedName>
</protein>
<feature type="coiled-coil region" evidence="1">
    <location>
        <begin position="13"/>
        <end position="40"/>
    </location>
</feature>
<gene>
    <name evidence="2" type="ORF">GNQ08_27110</name>
</gene>
<accession>A0A6N8F263</accession>
<comment type="caution">
    <text evidence="2">The sequence shown here is derived from an EMBL/GenBank/DDBJ whole genome shotgun (WGS) entry which is preliminary data.</text>
</comment>
<evidence type="ECO:0000256" key="1">
    <source>
        <dbReference type="SAM" id="Coils"/>
    </source>
</evidence>
<dbReference type="RefSeq" id="WP_155621276.1">
    <property type="nucleotide sequence ID" value="NZ_WNZZ01000034.1"/>
</dbReference>
<proteinExistence type="predicted"/>
<evidence type="ECO:0000313" key="2">
    <source>
        <dbReference type="EMBL" id="MUG26035.1"/>
    </source>
</evidence>
<dbReference type="Proteomes" id="UP000442469">
    <property type="component" value="Unassembled WGS sequence"/>
</dbReference>
<name>A0A6N8F263_PAEMA</name>
<dbReference type="EMBL" id="WNZZ01000034">
    <property type="protein sequence ID" value="MUG26035.1"/>
    <property type="molecule type" value="Genomic_DNA"/>
</dbReference>
<reference evidence="2 3" key="1">
    <citation type="submission" date="2019-11" db="EMBL/GenBank/DDBJ databases">
        <title>Draft genome sequences of five Paenibacillus species of dairy origin.</title>
        <authorList>
            <person name="Olajide A.M."/>
            <person name="Chen S."/>
            <person name="Lapointe G."/>
        </authorList>
    </citation>
    <scope>NUCLEOTIDE SEQUENCE [LARGE SCALE GENOMIC DNA]</scope>
    <source>
        <strain evidence="2 3">3CT49</strain>
    </source>
</reference>
<dbReference type="AlphaFoldDB" id="A0A6N8F263"/>
<sequence>MKDLFESPADNALNKLFDLASKLERDKRKLENTLDSIRKLLLKGKTEEALQIIVKGEKEDDKRSQGKVNEHIFWCSGRRI</sequence>